<dbReference type="CDD" id="cd00033">
    <property type="entry name" value="CCP"/>
    <property type="match status" value="4"/>
</dbReference>
<dbReference type="AlphaFoldDB" id="A0A8W8HL52"/>
<evidence type="ECO:0000256" key="6">
    <source>
        <dbReference type="SAM" id="SignalP"/>
    </source>
</evidence>
<feature type="domain" description="Sushi" evidence="7">
    <location>
        <begin position="221"/>
        <end position="287"/>
    </location>
</feature>
<feature type="domain" description="Sushi" evidence="7">
    <location>
        <begin position="159"/>
        <end position="220"/>
    </location>
</feature>
<keyword evidence="1 5" id="KW-0768">Sushi</keyword>
<evidence type="ECO:0000259" key="7">
    <source>
        <dbReference type="PROSITE" id="PS50923"/>
    </source>
</evidence>
<feature type="chain" id="PRO_5036468489" description="Sushi domain-containing protein" evidence="6">
    <location>
        <begin position="22"/>
        <end position="423"/>
    </location>
</feature>
<evidence type="ECO:0000256" key="3">
    <source>
        <dbReference type="ARBA" id="ARBA00023157"/>
    </source>
</evidence>
<evidence type="ECO:0000256" key="5">
    <source>
        <dbReference type="PROSITE-ProRule" id="PRU00302"/>
    </source>
</evidence>
<feature type="domain" description="Sushi" evidence="7">
    <location>
        <begin position="30"/>
        <end position="93"/>
    </location>
</feature>
<dbReference type="SMART" id="SM00032">
    <property type="entry name" value="CCP"/>
    <property type="match status" value="5"/>
</dbReference>
<feature type="signal peptide" evidence="6">
    <location>
        <begin position="1"/>
        <end position="21"/>
    </location>
</feature>
<keyword evidence="6" id="KW-0732">Signal</keyword>
<keyword evidence="4" id="KW-0325">Glycoprotein</keyword>
<keyword evidence="3 5" id="KW-1015">Disulfide bond</keyword>
<dbReference type="PROSITE" id="PS50923">
    <property type="entry name" value="SUSHI"/>
    <property type="match status" value="5"/>
</dbReference>
<dbReference type="OrthoDB" id="6059598at2759"/>
<feature type="domain" description="Sushi" evidence="7">
    <location>
        <begin position="288"/>
        <end position="349"/>
    </location>
</feature>
<protein>
    <recommendedName>
        <fullName evidence="7">Sushi domain-containing protein</fullName>
    </recommendedName>
</protein>
<dbReference type="InterPro" id="IPR035976">
    <property type="entry name" value="Sushi/SCR/CCP_sf"/>
</dbReference>
<sequence>MAHRIQWLKAVLVCALWKINACHYLQEKSEFCDVAYLSRRDPNLVYTPNVTQIQFGKTLQFSCLPGYALHGQEYGECMSDGRISIPGEFFCKDLGIRCGFDQLDKAHLTVTPKRTEYHYGEVVSLQCNEGFVLRGPSTVSCTEDRLFDVPSNLACEAEIKCHKTNSILNVAHLVVTPDKEGYLYNETVSLQCRDGYTLQGSSQATCLQNFEAPNDPSCLASYCDASWIYSRLSGVQYMSEEDPSRLEVGETIYFSCEKGYRLQGASSVKCLPTGDLEGTGLLTQCERIRCSKESLVHGLYISPDKDSYDFNETVYFHCGEEQMVYGSHSARCAQNGWEYDSPSLPMCGRSLCDTTWLHQEGMYTTPSIGGRVDVGTRIFINCYHGYYRRCTDTAFCMPNGRMEPVGMMCHCQADRSSSPVPVK</sequence>
<dbReference type="Gene3D" id="2.10.70.10">
    <property type="entry name" value="Complement Module, domain 1"/>
    <property type="match status" value="5"/>
</dbReference>
<keyword evidence="2" id="KW-0677">Repeat</keyword>
<evidence type="ECO:0000313" key="8">
    <source>
        <dbReference type="EnsemblMetazoa" id="G1009.1:cds"/>
    </source>
</evidence>
<evidence type="ECO:0000313" key="9">
    <source>
        <dbReference type="Proteomes" id="UP000005408"/>
    </source>
</evidence>
<dbReference type="SUPFAM" id="SSF57535">
    <property type="entry name" value="Complement control module/SCR domain"/>
    <property type="match status" value="5"/>
</dbReference>
<organism evidence="8 9">
    <name type="scientific">Magallana gigas</name>
    <name type="common">Pacific oyster</name>
    <name type="synonym">Crassostrea gigas</name>
    <dbReference type="NCBI Taxonomy" id="29159"/>
    <lineage>
        <taxon>Eukaryota</taxon>
        <taxon>Metazoa</taxon>
        <taxon>Spiralia</taxon>
        <taxon>Lophotrochozoa</taxon>
        <taxon>Mollusca</taxon>
        <taxon>Bivalvia</taxon>
        <taxon>Autobranchia</taxon>
        <taxon>Pteriomorphia</taxon>
        <taxon>Ostreida</taxon>
        <taxon>Ostreoidea</taxon>
        <taxon>Ostreidae</taxon>
        <taxon>Magallana</taxon>
    </lineage>
</organism>
<dbReference type="Pfam" id="PF00084">
    <property type="entry name" value="Sushi"/>
    <property type="match status" value="5"/>
</dbReference>
<dbReference type="PANTHER" id="PTHR19325:SF574">
    <property type="entry name" value="SUSHI, VON WILLEBRAND FACTOR TYPE A, EGF AND PENTRAXIN DOMAIN-CONTAINING PROTEIN 1"/>
    <property type="match status" value="1"/>
</dbReference>
<feature type="domain" description="Sushi" evidence="7">
    <location>
        <begin position="96"/>
        <end position="157"/>
    </location>
</feature>
<reference evidence="8" key="1">
    <citation type="submission" date="2022-08" db="UniProtKB">
        <authorList>
            <consortium name="EnsemblMetazoa"/>
        </authorList>
    </citation>
    <scope>IDENTIFICATION</scope>
    <source>
        <strain evidence="8">05x7-T-G4-1.051#20</strain>
    </source>
</reference>
<evidence type="ECO:0000256" key="2">
    <source>
        <dbReference type="ARBA" id="ARBA00022737"/>
    </source>
</evidence>
<dbReference type="InterPro" id="IPR050350">
    <property type="entry name" value="Compl-Cell_Adhes-Reg"/>
</dbReference>
<dbReference type="Proteomes" id="UP000005408">
    <property type="component" value="Unassembled WGS sequence"/>
</dbReference>
<proteinExistence type="predicted"/>
<dbReference type="EnsemblMetazoa" id="G1009.1">
    <property type="protein sequence ID" value="G1009.1:cds"/>
    <property type="gene ID" value="G1009"/>
</dbReference>
<name>A0A8W8HL52_MAGGI</name>
<dbReference type="InterPro" id="IPR000436">
    <property type="entry name" value="Sushi_SCR_CCP_dom"/>
</dbReference>
<feature type="disulfide bond" evidence="5">
    <location>
        <begin position="98"/>
        <end position="141"/>
    </location>
</feature>
<comment type="caution">
    <text evidence="5">Lacks conserved residue(s) required for the propagation of feature annotation.</text>
</comment>
<evidence type="ECO:0000256" key="4">
    <source>
        <dbReference type="ARBA" id="ARBA00023180"/>
    </source>
</evidence>
<evidence type="ECO:0000256" key="1">
    <source>
        <dbReference type="ARBA" id="ARBA00022659"/>
    </source>
</evidence>
<dbReference type="PANTHER" id="PTHR19325">
    <property type="entry name" value="COMPLEMENT COMPONENT-RELATED SUSHI DOMAIN-CONTAINING"/>
    <property type="match status" value="1"/>
</dbReference>
<keyword evidence="9" id="KW-1185">Reference proteome</keyword>
<accession>A0A8W8HL52</accession>